<dbReference type="NCBIfam" id="TIGR01410">
    <property type="entry name" value="tatB"/>
    <property type="match status" value="1"/>
</dbReference>
<dbReference type="PANTHER" id="PTHR33162">
    <property type="entry name" value="SEC-INDEPENDENT PROTEIN TRANSLOCASE PROTEIN TATA, CHLOROPLASTIC"/>
    <property type="match status" value="1"/>
</dbReference>
<keyword evidence="3 9" id="KW-1003">Cell membrane</keyword>
<sequence>MFDVGAQELILIGIVALIVVGPERMPRLARAAGLWFGRARRALLSVKLEIDQELKAEELREIMRKQSINRPLETLITPPAVTMKSPPPAPPITNDPSPINSPNQPAAPRVSD</sequence>
<comment type="caution">
    <text evidence="11">The sequence shown here is derived from an EMBL/GenBank/DDBJ whole genome shotgun (WGS) entry which is preliminary data.</text>
</comment>
<evidence type="ECO:0000313" key="11">
    <source>
        <dbReference type="EMBL" id="MBB1127220.1"/>
    </source>
</evidence>
<dbReference type="GO" id="GO:0043953">
    <property type="term" value="P:protein transport by the Tat complex"/>
    <property type="evidence" value="ECO:0007669"/>
    <property type="project" value="UniProtKB-UniRule"/>
</dbReference>
<keyword evidence="5 9" id="KW-0653">Protein transport</keyword>
<gene>
    <name evidence="9 11" type="primary">tatB</name>
    <name evidence="11" type="ORF">HUK38_13455</name>
</gene>
<evidence type="ECO:0000313" key="12">
    <source>
        <dbReference type="Proteomes" id="UP000548632"/>
    </source>
</evidence>
<dbReference type="HAMAP" id="MF_00237">
    <property type="entry name" value="TatB"/>
    <property type="match status" value="1"/>
</dbReference>
<dbReference type="GO" id="GO:0008320">
    <property type="term" value="F:protein transmembrane transporter activity"/>
    <property type="evidence" value="ECO:0007669"/>
    <property type="project" value="UniProtKB-UniRule"/>
</dbReference>
<comment type="subcellular location">
    <subcellularLocation>
        <location evidence="9">Cell membrane</location>
        <topology evidence="9">Single-pass membrane protein</topology>
    </subcellularLocation>
    <subcellularLocation>
        <location evidence="1">Membrane</location>
        <topology evidence="1">Single-pass membrane protein</topology>
    </subcellularLocation>
</comment>
<evidence type="ECO:0000256" key="3">
    <source>
        <dbReference type="ARBA" id="ARBA00022475"/>
    </source>
</evidence>
<evidence type="ECO:0000256" key="5">
    <source>
        <dbReference type="ARBA" id="ARBA00022927"/>
    </source>
</evidence>
<dbReference type="InterPro" id="IPR003369">
    <property type="entry name" value="TatA/B/E"/>
</dbReference>
<dbReference type="GO" id="GO:0033281">
    <property type="term" value="C:TAT protein transport complex"/>
    <property type="evidence" value="ECO:0007669"/>
    <property type="project" value="UniProtKB-UniRule"/>
</dbReference>
<evidence type="ECO:0000256" key="4">
    <source>
        <dbReference type="ARBA" id="ARBA00022692"/>
    </source>
</evidence>
<reference evidence="11 12" key="1">
    <citation type="journal article" date="2020" name="Arch. Microbiol.">
        <title>The genome sequence of the giant phototrophic gammaproteobacterium Thiospirillum jenense gives insight into its physiological properties and phylogenetic relationships.</title>
        <authorList>
            <person name="Imhoff J.F."/>
            <person name="Meyer T.E."/>
            <person name="Kyndt J.A."/>
        </authorList>
    </citation>
    <scope>NUCLEOTIDE SEQUENCE [LARGE SCALE GENOMIC DNA]</scope>
    <source>
        <strain evidence="11 12">DSM 216</strain>
    </source>
</reference>
<proteinExistence type="inferred from homology"/>
<protein>
    <recommendedName>
        <fullName evidence="9">Sec-independent protein translocase protein TatB</fullName>
    </recommendedName>
</protein>
<feature type="compositionally biased region" description="Polar residues" evidence="10">
    <location>
        <begin position="94"/>
        <end position="104"/>
    </location>
</feature>
<evidence type="ECO:0000256" key="10">
    <source>
        <dbReference type="SAM" id="MobiDB-lite"/>
    </source>
</evidence>
<name>A0A839HGY7_9GAMM</name>
<keyword evidence="6 9" id="KW-1133">Transmembrane helix</keyword>
<dbReference type="RefSeq" id="WP_182584846.1">
    <property type="nucleotide sequence ID" value="NZ_JABVCQ010000041.1"/>
</dbReference>
<dbReference type="PRINTS" id="PR01506">
    <property type="entry name" value="TATBPROTEIN"/>
</dbReference>
<comment type="function">
    <text evidence="9">Part of the twin-arginine translocation (Tat) system that transports large folded proteins containing a characteristic twin-arginine motif in their signal peptide across membranes. Together with TatC, TatB is part of a receptor directly interacting with Tat signal peptides. TatB may form an oligomeric binding site that transiently accommodates folded Tat precursor proteins before their translocation.</text>
</comment>
<dbReference type="Pfam" id="PF02416">
    <property type="entry name" value="TatA_B_E"/>
    <property type="match status" value="1"/>
</dbReference>
<organism evidence="11 12">
    <name type="scientific">Thiospirillum jenense</name>
    <dbReference type="NCBI Taxonomy" id="1653858"/>
    <lineage>
        <taxon>Bacteria</taxon>
        <taxon>Pseudomonadati</taxon>
        <taxon>Pseudomonadota</taxon>
        <taxon>Gammaproteobacteria</taxon>
        <taxon>Chromatiales</taxon>
        <taxon>Chromatiaceae</taxon>
        <taxon>Thiospirillum</taxon>
    </lineage>
</organism>
<feature type="region of interest" description="Disordered" evidence="10">
    <location>
        <begin position="74"/>
        <end position="112"/>
    </location>
</feature>
<evidence type="ECO:0000256" key="6">
    <source>
        <dbReference type="ARBA" id="ARBA00022989"/>
    </source>
</evidence>
<comment type="similarity">
    <text evidence="9">Belongs to the TatB family.</text>
</comment>
<evidence type="ECO:0000256" key="9">
    <source>
        <dbReference type="HAMAP-Rule" id="MF_00237"/>
    </source>
</evidence>
<dbReference type="PANTHER" id="PTHR33162:SF1">
    <property type="entry name" value="SEC-INDEPENDENT PROTEIN TRANSLOCASE PROTEIN TATA, CHLOROPLASTIC"/>
    <property type="match status" value="1"/>
</dbReference>
<keyword evidence="8 9" id="KW-0472">Membrane</keyword>
<keyword evidence="12" id="KW-1185">Reference proteome</keyword>
<dbReference type="InterPro" id="IPR018448">
    <property type="entry name" value="TatB"/>
</dbReference>
<comment type="subunit">
    <text evidence="9">The Tat system comprises two distinct complexes: a TatABC complex, containing multiple copies of TatA, TatB and TatC subunits, and a separate TatA complex, containing only TatA subunits. Substrates initially bind to the TatABC complex, which probably triggers association of the separate TatA complex to form the active translocon.</text>
</comment>
<keyword evidence="4 9" id="KW-0812">Transmembrane</keyword>
<dbReference type="AlphaFoldDB" id="A0A839HGY7"/>
<evidence type="ECO:0000256" key="8">
    <source>
        <dbReference type="ARBA" id="ARBA00023136"/>
    </source>
</evidence>
<evidence type="ECO:0000256" key="1">
    <source>
        <dbReference type="ARBA" id="ARBA00004167"/>
    </source>
</evidence>
<keyword evidence="7 9" id="KW-0811">Translocation</keyword>
<dbReference type="EMBL" id="JABVCQ010000041">
    <property type="protein sequence ID" value="MBB1127220.1"/>
    <property type="molecule type" value="Genomic_DNA"/>
</dbReference>
<evidence type="ECO:0000256" key="7">
    <source>
        <dbReference type="ARBA" id="ARBA00023010"/>
    </source>
</evidence>
<keyword evidence="2 9" id="KW-0813">Transport</keyword>
<accession>A0A839HGY7</accession>
<dbReference type="Proteomes" id="UP000548632">
    <property type="component" value="Unassembled WGS sequence"/>
</dbReference>
<dbReference type="Gene3D" id="1.20.5.3310">
    <property type="match status" value="1"/>
</dbReference>
<evidence type="ECO:0000256" key="2">
    <source>
        <dbReference type="ARBA" id="ARBA00022448"/>
    </source>
</evidence>